<evidence type="ECO:0000256" key="6">
    <source>
        <dbReference type="ARBA" id="ARBA00022801"/>
    </source>
</evidence>
<comment type="caution">
    <text evidence="13">The sequence shown here is derived from an EMBL/GenBank/DDBJ whole genome shotgun (WGS) entry which is preliminary data.</text>
</comment>
<dbReference type="Gene3D" id="2.30.40.10">
    <property type="entry name" value="Urease, subunit C, domain 1"/>
    <property type="match status" value="1"/>
</dbReference>
<dbReference type="PANTHER" id="PTHR11271:SF6">
    <property type="entry name" value="GUANINE DEAMINASE"/>
    <property type="match status" value="1"/>
</dbReference>
<protein>
    <recommendedName>
        <fullName evidence="10">Probable guanine deaminase</fullName>
        <ecNumber evidence="4">3.5.4.3</ecNumber>
    </recommendedName>
    <alternativeName>
        <fullName evidence="11">Guanine aminohydrolase</fullName>
    </alternativeName>
</protein>
<keyword evidence="14" id="KW-1185">Reference proteome</keyword>
<dbReference type="Proteomes" id="UP001150941">
    <property type="component" value="Unassembled WGS sequence"/>
</dbReference>
<dbReference type="GO" id="GO:0008270">
    <property type="term" value="F:zinc ion binding"/>
    <property type="evidence" value="ECO:0007669"/>
    <property type="project" value="TreeGrafter"/>
</dbReference>
<evidence type="ECO:0000256" key="8">
    <source>
        <dbReference type="ARBA" id="ARBA00051148"/>
    </source>
</evidence>
<keyword evidence="7" id="KW-0862">Zinc</keyword>
<comment type="function">
    <text evidence="9">Catalyzes the hydrolytic deamination of guanine, producing xanthine and ammonia.</text>
</comment>
<dbReference type="AlphaFoldDB" id="A0A9W9TEH4"/>
<gene>
    <name evidence="13" type="ORF">N7468_008885</name>
</gene>
<evidence type="ECO:0000313" key="13">
    <source>
        <dbReference type="EMBL" id="KAJ5219681.1"/>
    </source>
</evidence>
<dbReference type="GO" id="GO:0005829">
    <property type="term" value="C:cytosol"/>
    <property type="evidence" value="ECO:0007669"/>
    <property type="project" value="TreeGrafter"/>
</dbReference>
<reference evidence="13" key="1">
    <citation type="submission" date="2022-11" db="EMBL/GenBank/DDBJ databases">
        <authorList>
            <person name="Petersen C."/>
        </authorList>
    </citation>
    <scope>NUCLEOTIDE SEQUENCE</scope>
    <source>
        <strain evidence="13">IBT 19713</strain>
    </source>
</reference>
<evidence type="ECO:0000256" key="3">
    <source>
        <dbReference type="ARBA" id="ARBA00006745"/>
    </source>
</evidence>
<evidence type="ECO:0000256" key="5">
    <source>
        <dbReference type="ARBA" id="ARBA00022723"/>
    </source>
</evidence>
<sequence>MLYTIALHIMSAYDLTVYRGIFIHLPRIADHSTTKPQLVRHRGALWVSTSNGRIKGFDWSAQDDESFRDLMVRNNWTTADVRTDLNGDHEPMIKVKIVRTREDRNEFFFPGFIDTHIHAPQYPNAGLFGSTTLLDWLESYTFPVESGFGDQGNPRQEKTSPQDAPPVALRVYNQVICRTLSHGTTCASYFATIHTPATNALASLCHARGQRAFIGRVCMDNPFICPSYYRDHSPEDSLSATEATIAYIHTLDPKGTLVKPIITPRFAPTCSPAALNALGSLAASYNPPLHIQTHISENTNEIALVKDLFPNSESYASVYDTHNLLTRRTILAHAVHLSPSERSLIATRQAKVSHCPASNAALGSGICPVRTLLNDGITVGLGTDVSGGYSPSILEAARQACLSSRLLGHTSSFAASAGPGITGDVTQEKPVGYEKLSVDESLYLATRGGAAVVDMADELGGFEEGMLWDAQLIELGAVRESVEGLLEGSEGGWQWVGGECRSVWDGDLAGEDSEVGVEWR</sequence>
<comment type="catalytic activity">
    <reaction evidence="8">
        <text>guanine + H2O + H(+) = xanthine + NH4(+)</text>
        <dbReference type="Rhea" id="RHEA:14665"/>
        <dbReference type="ChEBI" id="CHEBI:15377"/>
        <dbReference type="ChEBI" id="CHEBI:15378"/>
        <dbReference type="ChEBI" id="CHEBI:16235"/>
        <dbReference type="ChEBI" id="CHEBI:17712"/>
        <dbReference type="ChEBI" id="CHEBI:28938"/>
        <dbReference type="EC" id="3.5.4.3"/>
    </reaction>
</comment>
<dbReference type="RefSeq" id="XP_058326511.1">
    <property type="nucleotide sequence ID" value="XM_058478181.1"/>
</dbReference>
<dbReference type="InterPro" id="IPR032466">
    <property type="entry name" value="Metal_Hydrolase"/>
</dbReference>
<dbReference type="InterPro" id="IPR051607">
    <property type="entry name" value="Metallo-dep_hydrolases"/>
</dbReference>
<dbReference type="InterPro" id="IPR011059">
    <property type="entry name" value="Metal-dep_hydrolase_composite"/>
</dbReference>
<name>A0A9W9TEH4_9EURO</name>
<dbReference type="GeneID" id="83205484"/>
<evidence type="ECO:0000256" key="4">
    <source>
        <dbReference type="ARBA" id="ARBA00012781"/>
    </source>
</evidence>
<comment type="cofactor">
    <cofactor evidence="1">
        <name>Zn(2+)</name>
        <dbReference type="ChEBI" id="CHEBI:29105"/>
    </cofactor>
</comment>
<dbReference type="Pfam" id="PF01979">
    <property type="entry name" value="Amidohydro_1"/>
    <property type="match status" value="1"/>
</dbReference>
<evidence type="ECO:0000259" key="12">
    <source>
        <dbReference type="Pfam" id="PF01979"/>
    </source>
</evidence>
<evidence type="ECO:0000256" key="1">
    <source>
        <dbReference type="ARBA" id="ARBA00001947"/>
    </source>
</evidence>
<feature type="domain" description="Amidohydrolase-related" evidence="12">
    <location>
        <begin position="109"/>
        <end position="477"/>
    </location>
</feature>
<evidence type="ECO:0000313" key="14">
    <source>
        <dbReference type="Proteomes" id="UP001150941"/>
    </source>
</evidence>
<keyword evidence="5" id="KW-0479">Metal-binding</keyword>
<dbReference type="OrthoDB" id="194468at2759"/>
<dbReference type="SUPFAM" id="SSF51556">
    <property type="entry name" value="Metallo-dependent hydrolases"/>
    <property type="match status" value="1"/>
</dbReference>
<dbReference type="Gene3D" id="3.20.20.140">
    <property type="entry name" value="Metal-dependent hydrolases"/>
    <property type="match status" value="1"/>
</dbReference>
<dbReference type="PANTHER" id="PTHR11271">
    <property type="entry name" value="GUANINE DEAMINASE"/>
    <property type="match status" value="1"/>
</dbReference>
<comment type="similarity">
    <text evidence="3">Belongs to the metallo-dependent hydrolases superfamily. ATZ/TRZ family.</text>
</comment>
<dbReference type="FunFam" id="3.20.20.140:FF:000022">
    <property type="entry name" value="Guanine deaminase"/>
    <property type="match status" value="1"/>
</dbReference>
<accession>A0A9W9TEH4</accession>
<evidence type="ECO:0000256" key="2">
    <source>
        <dbReference type="ARBA" id="ARBA00004984"/>
    </source>
</evidence>
<comment type="pathway">
    <text evidence="2">Purine metabolism; guanine degradation; xanthine from guanine: step 1/1.</text>
</comment>
<evidence type="ECO:0000256" key="9">
    <source>
        <dbReference type="ARBA" id="ARBA00056079"/>
    </source>
</evidence>
<reference evidence="13" key="2">
    <citation type="journal article" date="2023" name="IMA Fungus">
        <title>Comparative genomic study of the Penicillium genus elucidates a diverse pangenome and 15 lateral gene transfer events.</title>
        <authorList>
            <person name="Petersen C."/>
            <person name="Sorensen T."/>
            <person name="Nielsen M.R."/>
            <person name="Sondergaard T.E."/>
            <person name="Sorensen J.L."/>
            <person name="Fitzpatrick D.A."/>
            <person name="Frisvad J.C."/>
            <person name="Nielsen K.L."/>
        </authorList>
    </citation>
    <scope>NUCLEOTIDE SEQUENCE</scope>
    <source>
        <strain evidence="13">IBT 19713</strain>
    </source>
</reference>
<proteinExistence type="inferred from homology"/>
<evidence type="ECO:0000256" key="11">
    <source>
        <dbReference type="ARBA" id="ARBA00083147"/>
    </source>
</evidence>
<dbReference type="InterPro" id="IPR006680">
    <property type="entry name" value="Amidohydro-rel"/>
</dbReference>
<dbReference type="EMBL" id="JAPQKS010000007">
    <property type="protein sequence ID" value="KAJ5219681.1"/>
    <property type="molecule type" value="Genomic_DNA"/>
</dbReference>
<organism evidence="13 14">
    <name type="scientific">Penicillium chermesinum</name>
    <dbReference type="NCBI Taxonomy" id="63820"/>
    <lineage>
        <taxon>Eukaryota</taxon>
        <taxon>Fungi</taxon>
        <taxon>Dikarya</taxon>
        <taxon>Ascomycota</taxon>
        <taxon>Pezizomycotina</taxon>
        <taxon>Eurotiomycetes</taxon>
        <taxon>Eurotiomycetidae</taxon>
        <taxon>Eurotiales</taxon>
        <taxon>Aspergillaceae</taxon>
        <taxon>Penicillium</taxon>
    </lineage>
</organism>
<keyword evidence="6" id="KW-0378">Hydrolase</keyword>
<dbReference type="GO" id="GO:0046098">
    <property type="term" value="P:guanine metabolic process"/>
    <property type="evidence" value="ECO:0007669"/>
    <property type="project" value="TreeGrafter"/>
</dbReference>
<dbReference type="GO" id="GO:0008892">
    <property type="term" value="F:guanine deaminase activity"/>
    <property type="evidence" value="ECO:0007669"/>
    <property type="project" value="UniProtKB-EC"/>
</dbReference>
<dbReference type="EC" id="3.5.4.3" evidence="4"/>
<evidence type="ECO:0000256" key="10">
    <source>
        <dbReference type="ARBA" id="ARBA00069860"/>
    </source>
</evidence>
<evidence type="ECO:0000256" key="7">
    <source>
        <dbReference type="ARBA" id="ARBA00022833"/>
    </source>
</evidence>